<dbReference type="HOGENOM" id="CLU_027389_3_1_1"/>
<protein>
    <recommendedName>
        <fullName evidence="4">Methylisocitrate lyase</fullName>
    </recommendedName>
</protein>
<dbReference type="PROSITE" id="PS00161">
    <property type="entry name" value="ISOCITRATE_LYASE"/>
    <property type="match status" value="1"/>
</dbReference>
<dbReference type="GeneID" id="19191421"/>
<proteinExistence type="predicted"/>
<organism evidence="2 3">
    <name type="scientific">Cladophialophora psammophila CBS 110553</name>
    <dbReference type="NCBI Taxonomy" id="1182543"/>
    <lineage>
        <taxon>Eukaryota</taxon>
        <taxon>Fungi</taxon>
        <taxon>Dikarya</taxon>
        <taxon>Ascomycota</taxon>
        <taxon>Pezizomycotina</taxon>
        <taxon>Eurotiomycetes</taxon>
        <taxon>Chaetothyriomycetidae</taxon>
        <taxon>Chaetothyriales</taxon>
        <taxon>Herpotrichiellaceae</taxon>
        <taxon>Cladophialophora</taxon>
    </lineage>
</organism>
<reference evidence="2 3" key="1">
    <citation type="submission" date="2013-03" db="EMBL/GenBank/DDBJ databases">
        <title>The Genome Sequence of Cladophialophora psammophila CBS 110553.</title>
        <authorList>
            <consortium name="The Broad Institute Genomics Platform"/>
            <person name="Cuomo C."/>
            <person name="de Hoog S."/>
            <person name="Gorbushina A."/>
            <person name="Walker B."/>
            <person name="Young S.K."/>
            <person name="Zeng Q."/>
            <person name="Gargeya S."/>
            <person name="Fitzgerald M."/>
            <person name="Haas B."/>
            <person name="Abouelleil A."/>
            <person name="Allen A.W."/>
            <person name="Alvarado L."/>
            <person name="Arachchi H.M."/>
            <person name="Berlin A.M."/>
            <person name="Chapman S.B."/>
            <person name="Gainer-Dewar J."/>
            <person name="Goldberg J."/>
            <person name="Griggs A."/>
            <person name="Gujja S."/>
            <person name="Hansen M."/>
            <person name="Howarth C."/>
            <person name="Imamovic A."/>
            <person name="Ireland A."/>
            <person name="Larimer J."/>
            <person name="McCowan C."/>
            <person name="Murphy C."/>
            <person name="Pearson M."/>
            <person name="Poon T.W."/>
            <person name="Priest M."/>
            <person name="Roberts A."/>
            <person name="Saif S."/>
            <person name="Shea T."/>
            <person name="Sisk P."/>
            <person name="Sykes S."/>
            <person name="Wortman J."/>
            <person name="Nusbaum C."/>
            <person name="Birren B."/>
        </authorList>
    </citation>
    <scope>NUCLEOTIDE SEQUENCE [LARGE SCALE GENOMIC DNA]</scope>
    <source>
        <strain evidence="2 3">CBS 110553</strain>
    </source>
</reference>
<dbReference type="AlphaFoldDB" id="W9WR02"/>
<dbReference type="SUPFAM" id="SSF51621">
    <property type="entry name" value="Phosphoenolpyruvate/pyruvate domain"/>
    <property type="match status" value="1"/>
</dbReference>
<accession>W9WR02</accession>
<evidence type="ECO:0008006" key="4">
    <source>
        <dbReference type="Google" id="ProtNLM"/>
    </source>
</evidence>
<gene>
    <name evidence="2" type="ORF">A1O5_06713</name>
</gene>
<comment type="catalytic activity">
    <reaction evidence="1">
        <text>(2S,3R)-3-hydroxybutane-1,2,3-tricarboxylate = pyruvate + succinate</text>
        <dbReference type="Rhea" id="RHEA:16809"/>
        <dbReference type="ChEBI" id="CHEBI:15361"/>
        <dbReference type="ChEBI" id="CHEBI:30031"/>
        <dbReference type="ChEBI" id="CHEBI:57429"/>
        <dbReference type="EC" id="4.1.3.30"/>
    </reaction>
</comment>
<dbReference type="EMBL" id="AMGX01000009">
    <property type="protein sequence ID" value="EXJ70642.1"/>
    <property type="molecule type" value="Genomic_DNA"/>
</dbReference>
<evidence type="ECO:0000256" key="1">
    <source>
        <dbReference type="ARBA" id="ARBA00001050"/>
    </source>
</evidence>
<comment type="caution">
    <text evidence="2">The sequence shown here is derived from an EMBL/GenBank/DDBJ whole genome shotgun (WGS) entry which is preliminary data.</text>
</comment>
<dbReference type="OrthoDB" id="1923844at2759"/>
<sequence length="295" mass="32305">MSPQRNLQAERLRAKLNEAAADPSKILPRGITHDGLSARLCEQAGFEIAFMGGFAVSASHGLPDTGYLQCAEMCERIRQITDVCSLPLLADGDTGYGNAMNVRRTVHQYAKAGAAGIMLEDQEWPKRCGHMDGKRVIPRDEAVARIRAAVEERDTGIDIFIQARTDARCVSFEEALLRAKLFKEVGADGIVVDALVSVDEMKILCQTIPGPICANNLEGGKTPILTQKELAQIGFALVSYPLSLVTACIVGMQKALEEIKEDSKERRPLVSFKDVCNTVGFNQYIQTSEKYKTDV</sequence>
<evidence type="ECO:0000313" key="3">
    <source>
        <dbReference type="Proteomes" id="UP000019471"/>
    </source>
</evidence>
<dbReference type="eggNOG" id="KOG1260">
    <property type="taxonomic scope" value="Eukaryota"/>
</dbReference>
<dbReference type="Gene3D" id="3.20.20.60">
    <property type="entry name" value="Phosphoenolpyruvate-binding domains"/>
    <property type="match status" value="1"/>
</dbReference>
<dbReference type="PANTHER" id="PTHR42905">
    <property type="entry name" value="PHOSPHOENOLPYRUVATE CARBOXYLASE"/>
    <property type="match status" value="1"/>
</dbReference>
<dbReference type="InterPro" id="IPR039556">
    <property type="entry name" value="ICL/PEPM"/>
</dbReference>
<dbReference type="PANTHER" id="PTHR42905:SF13">
    <property type="entry name" value="CARBOXYVINYL-CARBOXYPHOSPHONATE PHOSPHORYLMUTASE-RELATED"/>
    <property type="match status" value="1"/>
</dbReference>
<dbReference type="RefSeq" id="XP_007745494.1">
    <property type="nucleotide sequence ID" value="XM_007747304.1"/>
</dbReference>
<dbReference type="InterPro" id="IPR018523">
    <property type="entry name" value="Isocitrate_lyase_ph_CS"/>
</dbReference>
<dbReference type="Pfam" id="PF13714">
    <property type="entry name" value="PEP_mutase"/>
    <property type="match status" value="1"/>
</dbReference>
<dbReference type="CDD" id="cd00377">
    <property type="entry name" value="ICL_PEPM"/>
    <property type="match status" value="1"/>
</dbReference>
<keyword evidence="3" id="KW-1185">Reference proteome</keyword>
<name>W9WR02_9EURO</name>
<dbReference type="GO" id="GO:0046421">
    <property type="term" value="F:methylisocitrate lyase activity"/>
    <property type="evidence" value="ECO:0007669"/>
    <property type="project" value="UniProtKB-EC"/>
</dbReference>
<dbReference type="Proteomes" id="UP000019471">
    <property type="component" value="Unassembled WGS sequence"/>
</dbReference>
<dbReference type="STRING" id="1182543.W9WR02"/>
<evidence type="ECO:0000313" key="2">
    <source>
        <dbReference type="EMBL" id="EXJ70642.1"/>
    </source>
</evidence>
<dbReference type="InterPro" id="IPR040442">
    <property type="entry name" value="Pyrv_kinase-like_dom_sf"/>
</dbReference>
<dbReference type="InterPro" id="IPR015813">
    <property type="entry name" value="Pyrv/PenolPyrv_kinase-like_dom"/>
</dbReference>